<evidence type="ECO:0000256" key="10">
    <source>
        <dbReference type="ARBA" id="ARBA00022842"/>
    </source>
</evidence>
<feature type="domain" description="HMA" evidence="16">
    <location>
        <begin position="94"/>
        <end position="160"/>
    </location>
</feature>
<dbReference type="InterPro" id="IPR023214">
    <property type="entry name" value="HAD_sf"/>
</dbReference>
<feature type="transmembrane region" description="Helical" evidence="15">
    <location>
        <begin position="211"/>
        <end position="232"/>
    </location>
</feature>
<dbReference type="PANTHER" id="PTHR43520:SF5">
    <property type="entry name" value="CATION-TRANSPORTING P-TYPE ATPASE-RELATED"/>
    <property type="match status" value="1"/>
</dbReference>
<dbReference type="PRINTS" id="PR00119">
    <property type="entry name" value="CATATPASE"/>
</dbReference>
<dbReference type="InterPro" id="IPR059000">
    <property type="entry name" value="ATPase_P-type_domA"/>
</dbReference>
<proteinExistence type="inferred from homology"/>
<evidence type="ECO:0000256" key="15">
    <source>
        <dbReference type="RuleBase" id="RU362081"/>
    </source>
</evidence>
<dbReference type="PROSITE" id="PS00154">
    <property type="entry name" value="ATPASE_E1_E2"/>
    <property type="match status" value="1"/>
</dbReference>
<dbReference type="CDD" id="cd00371">
    <property type="entry name" value="HMA"/>
    <property type="match status" value="1"/>
</dbReference>
<evidence type="ECO:0000256" key="4">
    <source>
        <dbReference type="ARBA" id="ARBA00022475"/>
    </source>
</evidence>
<evidence type="ECO:0000313" key="17">
    <source>
        <dbReference type="EMBL" id="EAR10285.1"/>
    </source>
</evidence>
<dbReference type="PANTHER" id="PTHR43520">
    <property type="entry name" value="ATP7, ISOFORM B"/>
    <property type="match status" value="1"/>
</dbReference>
<keyword evidence="9 15" id="KW-0067">ATP-binding</keyword>
<name>A4BCL9_9GAMM</name>
<dbReference type="SUPFAM" id="SSF55008">
    <property type="entry name" value="HMA, heavy metal-associated domain"/>
    <property type="match status" value="1"/>
</dbReference>
<evidence type="ECO:0000256" key="13">
    <source>
        <dbReference type="ARBA" id="ARBA00023065"/>
    </source>
</evidence>
<keyword evidence="14 15" id="KW-0472">Membrane</keyword>
<dbReference type="InterPro" id="IPR036412">
    <property type="entry name" value="HAD-like_sf"/>
</dbReference>
<dbReference type="HOGENOM" id="CLU_001771_0_3_6"/>
<dbReference type="GO" id="GO:0016887">
    <property type="term" value="F:ATP hydrolysis activity"/>
    <property type="evidence" value="ECO:0007669"/>
    <property type="project" value="InterPro"/>
</dbReference>
<dbReference type="InterPro" id="IPR023298">
    <property type="entry name" value="ATPase_P-typ_TM_dom_sf"/>
</dbReference>
<dbReference type="InterPro" id="IPR018303">
    <property type="entry name" value="ATPase_P-typ_P_site"/>
</dbReference>
<feature type="transmembrane region" description="Helical" evidence="15">
    <location>
        <begin position="750"/>
        <end position="768"/>
    </location>
</feature>
<evidence type="ECO:0000313" key="18">
    <source>
        <dbReference type="Proteomes" id="UP000005953"/>
    </source>
</evidence>
<dbReference type="Pfam" id="PF00403">
    <property type="entry name" value="HMA"/>
    <property type="match status" value="1"/>
</dbReference>
<comment type="caution">
    <text evidence="17">The sequence shown here is derived from an EMBL/GenBank/DDBJ whole genome shotgun (WGS) entry which is preliminary data.</text>
</comment>
<dbReference type="InterPro" id="IPR006121">
    <property type="entry name" value="HMA_dom"/>
</dbReference>
<evidence type="ECO:0000256" key="12">
    <source>
        <dbReference type="ARBA" id="ARBA00022989"/>
    </source>
</evidence>
<feature type="transmembrane region" description="Helical" evidence="15">
    <location>
        <begin position="178"/>
        <end position="199"/>
    </location>
</feature>
<evidence type="ECO:0000256" key="1">
    <source>
        <dbReference type="ARBA" id="ARBA00004651"/>
    </source>
</evidence>
<dbReference type="InterPro" id="IPR008250">
    <property type="entry name" value="ATPase_P-typ_transduc_dom_A_sf"/>
</dbReference>
<dbReference type="InterPro" id="IPR036163">
    <property type="entry name" value="HMA_dom_sf"/>
</dbReference>
<dbReference type="GO" id="GO:0005886">
    <property type="term" value="C:plasma membrane"/>
    <property type="evidence" value="ECO:0007669"/>
    <property type="project" value="UniProtKB-SubCell"/>
</dbReference>
<dbReference type="Pfam" id="PF00122">
    <property type="entry name" value="E1-E2_ATPase"/>
    <property type="match status" value="1"/>
</dbReference>
<dbReference type="GO" id="GO:0055070">
    <property type="term" value="P:copper ion homeostasis"/>
    <property type="evidence" value="ECO:0007669"/>
    <property type="project" value="TreeGrafter"/>
</dbReference>
<dbReference type="Proteomes" id="UP000005953">
    <property type="component" value="Unassembled WGS sequence"/>
</dbReference>
<keyword evidence="3" id="KW-0813">Transport</keyword>
<evidence type="ECO:0000259" key="16">
    <source>
        <dbReference type="PROSITE" id="PS50846"/>
    </source>
</evidence>
<evidence type="ECO:0000256" key="2">
    <source>
        <dbReference type="ARBA" id="ARBA00006024"/>
    </source>
</evidence>
<reference evidence="17 18" key="1">
    <citation type="submission" date="2006-02" db="EMBL/GenBank/DDBJ databases">
        <authorList>
            <person name="Pinhassi J."/>
            <person name="Pedros-Alio C."/>
            <person name="Ferriera S."/>
            <person name="Johnson J."/>
            <person name="Kravitz S."/>
            <person name="Halpern A."/>
            <person name="Remington K."/>
            <person name="Beeson K."/>
            <person name="Tran B."/>
            <person name="Rogers Y.-H."/>
            <person name="Friedman R."/>
            <person name="Venter J.C."/>
        </authorList>
    </citation>
    <scope>NUCLEOTIDE SEQUENCE [LARGE SCALE GENOMIC DNA]</scope>
    <source>
        <strain evidence="17 18">MED297</strain>
    </source>
</reference>
<dbReference type="Pfam" id="PF12156">
    <property type="entry name" value="ATPase-cat_bd"/>
    <property type="match status" value="1"/>
</dbReference>
<evidence type="ECO:0000256" key="14">
    <source>
        <dbReference type="ARBA" id="ARBA00023136"/>
    </source>
</evidence>
<dbReference type="Gene3D" id="3.30.70.100">
    <property type="match status" value="1"/>
</dbReference>
<dbReference type="NCBIfam" id="TIGR01525">
    <property type="entry name" value="ATPase-IB_hvy"/>
    <property type="match status" value="1"/>
</dbReference>
<evidence type="ECO:0000256" key="7">
    <source>
        <dbReference type="ARBA" id="ARBA00022723"/>
    </source>
</evidence>
<accession>A4BCL9</accession>
<dbReference type="GO" id="GO:0005507">
    <property type="term" value="F:copper ion binding"/>
    <property type="evidence" value="ECO:0007669"/>
    <property type="project" value="TreeGrafter"/>
</dbReference>
<gene>
    <name evidence="17" type="ORF">MED297_13717</name>
</gene>
<keyword evidence="6 15" id="KW-0812">Transmembrane</keyword>
<evidence type="ECO:0000256" key="5">
    <source>
        <dbReference type="ARBA" id="ARBA00022553"/>
    </source>
</evidence>
<dbReference type="SUPFAM" id="SSF81653">
    <property type="entry name" value="Calcium ATPase, transduction domain A"/>
    <property type="match status" value="1"/>
</dbReference>
<dbReference type="SUPFAM" id="SSF81665">
    <property type="entry name" value="Calcium ATPase, transmembrane domain M"/>
    <property type="match status" value="1"/>
</dbReference>
<keyword evidence="11" id="KW-1278">Translocase</keyword>
<dbReference type="Gene3D" id="2.70.150.10">
    <property type="entry name" value="Calcium-transporting ATPase, cytoplasmic transduction domain A"/>
    <property type="match status" value="1"/>
</dbReference>
<dbReference type="InterPro" id="IPR021993">
    <property type="entry name" value="ATPase-cat-bd"/>
</dbReference>
<dbReference type="AlphaFoldDB" id="A4BCL9"/>
<dbReference type="CDD" id="cd02079">
    <property type="entry name" value="P-type_ATPase_HM"/>
    <property type="match status" value="1"/>
</dbReference>
<sequence length="795" mass="88587">MNPASCYHCGLPNPDKPLTLTVEDQTLHFCCTGCRSAAKTILDAGLGDYYRFYTPDQHPVEALESRQSGLSTLALYDRADVQQSFVQSAENDTQACVLSIEGISCSACSWLIEKRLQQLPGVQQAHVNASTHRLSLNWDPEQNKLSEIMQSIFLIGYKASPFLPDEEEKIRARTQRQYILRLGIAGIGMMQAMMNAVALYSGSISEQHELWLWWTSLFLTLPVIFVSAWPFFTSALNSLRQRHMSMDVSVSLAILSAFGASCYATFTGHGEVYYESVNMFTFFLVLSRFLEFRARTQATRESQLTNTLMPQMCRRVDRQGVSEAPLSDIANDDVIRLMPGETSPFDGIVVDGQSQFDESSFTGEFKPIDKRIGDTISAGTTNRFQRVDIRVTRERHSYNLLTALIERGSADKSRLAVLIDQGARQFIWSTLIIAGMIGLIWLWIDPDRAFWIVISVLVVTCPCALSLATPTALAQATLSLKRHGFVITRGYALERLSRLTDIAFDKTGTLTEGRFYVTDVELTSAAEQRHFSRETLMSLCAALEANSEHPIAEAFSEVPSDVHAIRLSDPENLPGQGVMANSPEGRWFLGQDRDHASTVQEGTSLRLTLNDELIARLTLNDRLRPTVPLMLNSLNSSKIRCHVLTGDHSNNLRNDIQRLGLNGEFHQGCTPEDKVRWVEQFPEARHLAVIGDGLNDAPLLAHADLSIAMLNATDLTKSQADVLMLTQDLQVLSKAVLTARKTHRIIRQNLSWALLYNVIALPLAAFGWVTPWQAAIGMSLSSLFVVGNALRLRKI</sequence>
<dbReference type="Pfam" id="PF00702">
    <property type="entry name" value="Hydrolase"/>
    <property type="match status" value="1"/>
</dbReference>
<evidence type="ECO:0000256" key="11">
    <source>
        <dbReference type="ARBA" id="ARBA00022967"/>
    </source>
</evidence>
<feature type="transmembrane region" description="Helical" evidence="15">
    <location>
        <begin position="244"/>
        <end position="266"/>
    </location>
</feature>
<feature type="transmembrane region" description="Helical" evidence="15">
    <location>
        <begin position="426"/>
        <end position="444"/>
    </location>
</feature>
<keyword evidence="13" id="KW-0406">Ion transport</keyword>
<dbReference type="GO" id="GO:0005524">
    <property type="term" value="F:ATP binding"/>
    <property type="evidence" value="ECO:0007669"/>
    <property type="project" value="UniProtKB-UniRule"/>
</dbReference>
<dbReference type="PRINTS" id="PR00120">
    <property type="entry name" value="HATPASE"/>
</dbReference>
<dbReference type="SUPFAM" id="SSF56784">
    <property type="entry name" value="HAD-like"/>
    <property type="match status" value="1"/>
</dbReference>
<evidence type="ECO:0000256" key="6">
    <source>
        <dbReference type="ARBA" id="ARBA00022692"/>
    </source>
</evidence>
<dbReference type="Gene3D" id="3.40.1110.10">
    <property type="entry name" value="Calcium-transporting ATPase, cytoplasmic domain N"/>
    <property type="match status" value="1"/>
</dbReference>
<keyword evidence="8 15" id="KW-0547">Nucleotide-binding</keyword>
<comment type="subcellular location">
    <subcellularLocation>
        <location evidence="1">Cell membrane</location>
        <topology evidence="1">Multi-pass membrane protein</topology>
    </subcellularLocation>
</comment>
<evidence type="ECO:0000256" key="3">
    <source>
        <dbReference type="ARBA" id="ARBA00022448"/>
    </source>
</evidence>
<dbReference type="NCBIfam" id="TIGR01494">
    <property type="entry name" value="ATPase_P-type"/>
    <property type="match status" value="2"/>
</dbReference>
<dbReference type="RefSeq" id="WP_008042664.1">
    <property type="nucleotide sequence ID" value="NZ_CH724149.1"/>
</dbReference>
<keyword evidence="18" id="KW-1185">Reference proteome</keyword>
<dbReference type="InterPro" id="IPR027256">
    <property type="entry name" value="P-typ_ATPase_IB"/>
</dbReference>
<feature type="transmembrane region" description="Helical" evidence="15">
    <location>
        <begin position="272"/>
        <end position="290"/>
    </location>
</feature>
<comment type="similarity">
    <text evidence="2 15">Belongs to the cation transport ATPase (P-type) (TC 3.A.3) family. Type IB subfamily.</text>
</comment>
<keyword evidence="5" id="KW-0597">Phosphoprotein</keyword>
<feature type="transmembrane region" description="Helical" evidence="15">
    <location>
        <begin position="450"/>
        <end position="473"/>
    </location>
</feature>
<keyword evidence="7 15" id="KW-0479">Metal-binding</keyword>
<dbReference type="InterPro" id="IPR001757">
    <property type="entry name" value="P_typ_ATPase"/>
</dbReference>
<dbReference type="NCBIfam" id="TIGR01512">
    <property type="entry name" value="ATPase-IB2_Cd"/>
    <property type="match status" value="1"/>
</dbReference>
<protein>
    <submittedName>
        <fullName evidence="17">Cation transport ATPase, E1-E2 family protein</fullName>
    </submittedName>
</protein>
<dbReference type="EMBL" id="AAOE01000005">
    <property type="protein sequence ID" value="EAR10285.1"/>
    <property type="molecule type" value="Genomic_DNA"/>
</dbReference>
<evidence type="ECO:0000256" key="8">
    <source>
        <dbReference type="ARBA" id="ARBA00022741"/>
    </source>
</evidence>
<organism evidence="17 18">
    <name type="scientific">Reinekea blandensis MED297</name>
    <dbReference type="NCBI Taxonomy" id="314283"/>
    <lineage>
        <taxon>Bacteria</taxon>
        <taxon>Pseudomonadati</taxon>
        <taxon>Pseudomonadota</taxon>
        <taxon>Gammaproteobacteria</taxon>
        <taxon>Oceanospirillales</taxon>
        <taxon>Saccharospirillaceae</taxon>
        <taxon>Reinekea</taxon>
    </lineage>
</organism>
<keyword evidence="12 15" id="KW-1133">Transmembrane helix</keyword>
<keyword evidence="4 15" id="KW-1003">Cell membrane</keyword>
<evidence type="ECO:0000256" key="9">
    <source>
        <dbReference type="ARBA" id="ARBA00022840"/>
    </source>
</evidence>
<dbReference type="GO" id="GO:0043682">
    <property type="term" value="F:P-type divalent copper transporter activity"/>
    <property type="evidence" value="ECO:0007669"/>
    <property type="project" value="TreeGrafter"/>
</dbReference>
<dbReference type="InterPro" id="IPR023299">
    <property type="entry name" value="ATPase_P-typ_cyto_dom_N"/>
</dbReference>
<keyword evidence="10" id="KW-0460">Magnesium</keyword>
<dbReference type="STRING" id="314283.MED297_13717"/>
<dbReference type="PROSITE" id="PS50846">
    <property type="entry name" value="HMA_2"/>
    <property type="match status" value="1"/>
</dbReference>
<dbReference type="PROSITE" id="PS01229">
    <property type="entry name" value="COF_2"/>
    <property type="match status" value="1"/>
</dbReference>
<dbReference type="OrthoDB" id="9814270at2"/>
<dbReference type="Gene3D" id="3.40.50.1000">
    <property type="entry name" value="HAD superfamily/HAD-like"/>
    <property type="match status" value="1"/>
</dbReference>